<keyword evidence="3" id="KW-1185">Reference proteome</keyword>
<sequence length="117" mass="11613">MLGHSSIVLTADTCTSVLSEVAHTAAEKTAAHLLQAAGVMPGTTRHRGRGPARAPAPGGEPHPGGAGAAPVEQAASRTGTAAHAGPACRPGTCHPGGFCGVIESIRSLPLPVDLRED</sequence>
<evidence type="ECO:0000313" key="2">
    <source>
        <dbReference type="EMBL" id="MBA9003014.1"/>
    </source>
</evidence>
<organism evidence="2 3">
    <name type="scientific">Thermomonospora cellulosilytica</name>
    <dbReference type="NCBI Taxonomy" id="1411118"/>
    <lineage>
        <taxon>Bacteria</taxon>
        <taxon>Bacillati</taxon>
        <taxon>Actinomycetota</taxon>
        <taxon>Actinomycetes</taxon>
        <taxon>Streptosporangiales</taxon>
        <taxon>Thermomonosporaceae</taxon>
        <taxon>Thermomonospora</taxon>
    </lineage>
</organism>
<reference evidence="2 3" key="1">
    <citation type="submission" date="2020-08" db="EMBL/GenBank/DDBJ databases">
        <title>Sequencing the genomes of 1000 actinobacteria strains.</title>
        <authorList>
            <person name="Klenk H.-P."/>
        </authorList>
    </citation>
    <scope>NUCLEOTIDE SEQUENCE [LARGE SCALE GENOMIC DNA]</scope>
    <source>
        <strain evidence="2 3">DSM 45823</strain>
    </source>
</reference>
<proteinExistence type="predicted"/>
<dbReference type="AlphaFoldDB" id="A0A7W3R7Y6"/>
<feature type="region of interest" description="Disordered" evidence="1">
    <location>
        <begin position="39"/>
        <end position="91"/>
    </location>
</feature>
<dbReference type="Proteomes" id="UP000539313">
    <property type="component" value="Unassembled WGS sequence"/>
</dbReference>
<name>A0A7W3R7Y6_9ACTN</name>
<dbReference type="EMBL" id="JACJII010000001">
    <property type="protein sequence ID" value="MBA9003014.1"/>
    <property type="molecule type" value="Genomic_DNA"/>
</dbReference>
<accession>A0A7W3R7Y6</accession>
<comment type="caution">
    <text evidence="2">The sequence shown here is derived from an EMBL/GenBank/DDBJ whole genome shotgun (WGS) entry which is preliminary data.</text>
</comment>
<gene>
    <name evidence="2" type="ORF">HNR21_001896</name>
</gene>
<evidence type="ECO:0000256" key="1">
    <source>
        <dbReference type="SAM" id="MobiDB-lite"/>
    </source>
</evidence>
<evidence type="ECO:0000313" key="3">
    <source>
        <dbReference type="Proteomes" id="UP000539313"/>
    </source>
</evidence>
<protein>
    <submittedName>
        <fullName evidence="2">Type IV secretory pathway TrbL component</fullName>
    </submittedName>
</protein>